<evidence type="ECO:0000256" key="1">
    <source>
        <dbReference type="ARBA" id="ARBA00008366"/>
    </source>
</evidence>
<name>A0ABW4BK57_9LACO</name>
<gene>
    <name evidence="7" type="ORF">ACFQ41_12750</name>
</gene>
<evidence type="ECO:0000256" key="2">
    <source>
        <dbReference type="ARBA" id="ARBA00022630"/>
    </source>
</evidence>
<reference evidence="8" key="1">
    <citation type="journal article" date="2019" name="Int. J. Syst. Evol. Microbiol.">
        <title>The Global Catalogue of Microorganisms (GCM) 10K type strain sequencing project: providing services to taxonomists for standard genome sequencing and annotation.</title>
        <authorList>
            <consortium name="The Broad Institute Genomics Platform"/>
            <consortium name="The Broad Institute Genome Sequencing Center for Infectious Disease"/>
            <person name="Wu L."/>
            <person name="Ma J."/>
        </authorList>
    </citation>
    <scope>NUCLEOTIDE SEQUENCE [LARGE SCALE GENOMIC DNA]</scope>
    <source>
        <strain evidence="8">CCM 9110</strain>
    </source>
</reference>
<keyword evidence="3 5" id="KW-0288">FMN</keyword>
<organism evidence="7 8">
    <name type="scientific">Lacticaseibacillus suilingensis</name>
    <dbReference type="NCBI Taxonomy" id="2799577"/>
    <lineage>
        <taxon>Bacteria</taxon>
        <taxon>Bacillati</taxon>
        <taxon>Bacillota</taxon>
        <taxon>Bacilli</taxon>
        <taxon>Lactobacillales</taxon>
        <taxon>Lactobacillaceae</taxon>
        <taxon>Lacticaseibacillus</taxon>
    </lineage>
</organism>
<dbReference type="PIRSF" id="PIRSF005426">
    <property type="entry name" value="Frp"/>
    <property type="match status" value="1"/>
</dbReference>
<evidence type="ECO:0000256" key="5">
    <source>
        <dbReference type="PIRNR" id="PIRNR005426"/>
    </source>
</evidence>
<keyword evidence="8" id="KW-1185">Reference proteome</keyword>
<protein>
    <submittedName>
        <fullName evidence="7">NADPH-dependent oxidoreductase</fullName>
    </submittedName>
</protein>
<dbReference type="RefSeq" id="WP_204118320.1">
    <property type="nucleotide sequence ID" value="NZ_BOLV01000004.1"/>
</dbReference>
<feature type="domain" description="Nitroreductase" evidence="6">
    <location>
        <begin position="5"/>
        <end position="153"/>
    </location>
</feature>
<dbReference type="InterPro" id="IPR000415">
    <property type="entry name" value="Nitroreductase-like"/>
</dbReference>
<dbReference type="InterPro" id="IPR029479">
    <property type="entry name" value="Nitroreductase"/>
</dbReference>
<dbReference type="SUPFAM" id="SSF55469">
    <property type="entry name" value="FMN-dependent nitroreductase-like"/>
    <property type="match status" value="1"/>
</dbReference>
<dbReference type="EMBL" id="JBHTOA010000048">
    <property type="protein sequence ID" value="MFD1400180.1"/>
    <property type="molecule type" value="Genomic_DNA"/>
</dbReference>
<keyword evidence="2 5" id="KW-0285">Flavoprotein</keyword>
<dbReference type="Gene3D" id="3.40.109.10">
    <property type="entry name" value="NADH Oxidase"/>
    <property type="match status" value="1"/>
</dbReference>
<evidence type="ECO:0000313" key="7">
    <source>
        <dbReference type="EMBL" id="MFD1400180.1"/>
    </source>
</evidence>
<dbReference type="Proteomes" id="UP001597199">
    <property type="component" value="Unassembled WGS sequence"/>
</dbReference>
<comment type="similarity">
    <text evidence="1 5">Belongs to the flavin oxidoreductase frp family.</text>
</comment>
<evidence type="ECO:0000313" key="8">
    <source>
        <dbReference type="Proteomes" id="UP001597199"/>
    </source>
</evidence>
<evidence type="ECO:0000259" key="6">
    <source>
        <dbReference type="Pfam" id="PF00881"/>
    </source>
</evidence>
<evidence type="ECO:0000256" key="4">
    <source>
        <dbReference type="ARBA" id="ARBA00023002"/>
    </source>
</evidence>
<keyword evidence="5" id="KW-0521">NADP</keyword>
<evidence type="ECO:0000256" key="3">
    <source>
        <dbReference type="ARBA" id="ARBA00022643"/>
    </source>
</evidence>
<keyword evidence="4 5" id="KW-0560">Oxidoreductase</keyword>
<dbReference type="InterPro" id="IPR016446">
    <property type="entry name" value="Flavin_OxRdtase_Frp"/>
</dbReference>
<comment type="caution">
    <text evidence="7">The sequence shown here is derived from an EMBL/GenBank/DDBJ whole genome shotgun (WGS) entry which is preliminary data.</text>
</comment>
<dbReference type="CDD" id="cd02146">
    <property type="entry name" value="NfsA-like"/>
    <property type="match status" value="1"/>
</dbReference>
<proteinExistence type="inferred from homology"/>
<dbReference type="PANTHER" id="PTHR43425:SF2">
    <property type="entry name" value="OXYGEN-INSENSITIVE NADPH NITROREDUCTASE"/>
    <property type="match status" value="1"/>
</dbReference>
<accession>A0ABW4BK57</accession>
<dbReference type="Pfam" id="PF00881">
    <property type="entry name" value="Nitroreductase"/>
    <property type="match status" value="1"/>
</dbReference>
<sequence length="240" mass="26394">MTQPHRSIRQFTTEKLTDAEISDLIDVAQHTATSHYLQSMSVIHITDPHLRAAIAGISKQQYINQNGELFIFIADQYRASLSAALGHHLGSFDKFLQAASDALLATQNVVTAAEAKGFGTVILGSILNDPKQLIDLLALPKFTFPICGLLVGHPDQTPQLKPRLPQATVFFENTYALPSDYDQQLAAYDDIIRDYYATRDTNRREETFSHLLAASAAVTPAKRSELFAAVKAQGFLSAGY</sequence>
<dbReference type="PANTHER" id="PTHR43425">
    <property type="entry name" value="OXYGEN-INSENSITIVE NADPH NITROREDUCTASE"/>
    <property type="match status" value="1"/>
</dbReference>